<reference evidence="11" key="1">
    <citation type="journal article" date="2015" name="PLoS ONE">
        <title>Transcriptome Characterization of Cymbidium sinense 'Dharma' Using 454 Pyrosequencing and Its Application in the Identification of Genes Associated with Leaf Color Variation.</title>
        <authorList>
            <person name="Zhu G."/>
            <person name="Yang F."/>
            <person name="Shi S."/>
            <person name="Li D."/>
            <person name="Wang Z."/>
            <person name="Liu H."/>
            <person name="Huang D."/>
            <person name="Wang C."/>
        </authorList>
    </citation>
    <scope>NUCLEOTIDE SEQUENCE</scope>
</reference>
<accession>A0A5B8HUQ5</accession>
<feature type="domain" description="Disease resistance protein winged helix" evidence="9">
    <location>
        <begin position="436"/>
        <end position="507"/>
    </location>
</feature>
<dbReference type="InterPro" id="IPR036388">
    <property type="entry name" value="WH-like_DNA-bd_sf"/>
</dbReference>
<name>A0A5B8HUQ5_9ASPA</name>
<dbReference type="GO" id="GO:0042742">
    <property type="term" value="P:defense response to bacterium"/>
    <property type="evidence" value="ECO:0007669"/>
    <property type="project" value="UniProtKB-ARBA"/>
</dbReference>
<dbReference type="PRINTS" id="PR00364">
    <property type="entry name" value="DISEASERSIST"/>
</dbReference>
<feature type="domain" description="NB-ARC" evidence="7">
    <location>
        <begin position="183"/>
        <end position="348"/>
    </location>
</feature>
<keyword evidence="3" id="KW-0677">Repeat</keyword>
<dbReference type="InterPro" id="IPR002182">
    <property type="entry name" value="NB-ARC"/>
</dbReference>
<evidence type="ECO:0000256" key="3">
    <source>
        <dbReference type="ARBA" id="ARBA00022737"/>
    </source>
</evidence>
<dbReference type="InterPro" id="IPR032675">
    <property type="entry name" value="LRR_dom_sf"/>
</dbReference>
<evidence type="ECO:0000313" key="11">
    <source>
        <dbReference type="EMBL" id="QDX18309.1"/>
    </source>
</evidence>
<dbReference type="SUPFAM" id="SSF52058">
    <property type="entry name" value="L domain-like"/>
    <property type="match status" value="1"/>
</dbReference>
<evidence type="ECO:0000256" key="2">
    <source>
        <dbReference type="ARBA" id="ARBA00022614"/>
    </source>
</evidence>
<dbReference type="Gene3D" id="1.20.5.4130">
    <property type="match status" value="1"/>
</dbReference>
<evidence type="ECO:0000259" key="8">
    <source>
        <dbReference type="Pfam" id="PF18052"/>
    </source>
</evidence>
<dbReference type="InterPro" id="IPR042197">
    <property type="entry name" value="Apaf_helical"/>
</dbReference>
<protein>
    <submittedName>
        <fullName evidence="11">Putative disease resistance protein RGA4 isoform X1</fullName>
    </submittedName>
</protein>
<dbReference type="Pfam" id="PF00931">
    <property type="entry name" value="NB-ARC"/>
    <property type="match status" value="1"/>
</dbReference>
<dbReference type="CDD" id="cd14798">
    <property type="entry name" value="RX-CC_like"/>
    <property type="match status" value="1"/>
</dbReference>
<dbReference type="InterPro" id="IPR003591">
    <property type="entry name" value="Leu-rich_rpt_typical-subtyp"/>
</dbReference>
<keyword evidence="6" id="KW-0067">ATP-binding</keyword>
<dbReference type="SMART" id="SM00369">
    <property type="entry name" value="LRR_TYP"/>
    <property type="match status" value="3"/>
</dbReference>
<dbReference type="Pfam" id="PF23598">
    <property type="entry name" value="LRR_14"/>
    <property type="match status" value="1"/>
</dbReference>
<comment type="similarity">
    <text evidence="1">Belongs to the disease resistance NB-LRR family.</text>
</comment>
<dbReference type="GO" id="GO:0043531">
    <property type="term" value="F:ADP binding"/>
    <property type="evidence" value="ECO:0007669"/>
    <property type="project" value="InterPro"/>
</dbReference>
<dbReference type="Pfam" id="PF23559">
    <property type="entry name" value="WHD_DRP"/>
    <property type="match status" value="1"/>
</dbReference>
<dbReference type="FunFam" id="1.10.10.10:FF:000322">
    <property type="entry name" value="Probable disease resistance protein At1g63360"/>
    <property type="match status" value="1"/>
</dbReference>
<dbReference type="Gene3D" id="3.80.10.10">
    <property type="entry name" value="Ribonuclease Inhibitor"/>
    <property type="match status" value="2"/>
</dbReference>
<dbReference type="PANTHER" id="PTHR36766">
    <property type="entry name" value="PLANT BROAD-SPECTRUM MILDEW RESISTANCE PROTEIN RPW8"/>
    <property type="match status" value="1"/>
</dbReference>
<organism evidence="11">
    <name type="scientific">Cymbidium sinense</name>
    <dbReference type="NCBI Taxonomy" id="112615"/>
    <lineage>
        <taxon>Eukaryota</taxon>
        <taxon>Viridiplantae</taxon>
        <taxon>Streptophyta</taxon>
        <taxon>Embryophyta</taxon>
        <taxon>Tracheophyta</taxon>
        <taxon>Spermatophyta</taxon>
        <taxon>Magnoliopsida</taxon>
        <taxon>Liliopsida</taxon>
        <taxon>Asparagales</taxon>
        <taxon>Orchidaceae</taxon>
        <taxon>Epidendroideae</taxon>
        <taxon>Cymbidieae</taxon>
        <taxon>Cymbidiinae</taxon>
        <taxon>Cymbidium</taxon>
    </lineage>
</organism>
<dbReference type="InterPro" id="IPR038005">
    <property type="entry name" value="RX-like_CC"/>
</dbReference>
<evidence type="ECO:0000256" key="6">
    <source>
        <dbReference type="ARBA" id="ARBA00022840"/>
    </source>
</evidence>
<evidence type="ECO:0000256" key="1">
    <source>
        <dbReference type="ARBA" id="ARBA00008894"/>
    </source>
</evidence>
<dbReference type="Gene3D" id="3.40.50.300">
    <property type="entry name" value="P-loop containing nucleotide triphosphate hydrolases"/>
    <property type="match status" value="1"/>
</dbReference>
<dbReference type="GO" id="GO:0002758">
    <property type="term" value="P:innate immune response-activating signaling pathway"/>
    <property type="evidence" value="ECO:0007669"/>
    <property type="project" value="UniProtKB-ARBA"/>
</dbReference>
<keyword evidence="4" id="KW-0547">Nucleotide-binding</keyword>
<keyword evidence="5" id="KW-0611">Plant defense</keyword>
<dbReference type="Gene3D" id="1.10.8.430">
    <property type="entry name" value="Helical domain of apoptotic protease-activating factors"/>
    <property type="match status" value="1"/>
</dbReference>
<evidence type="ECO:0000256" key="4">
    <source>
        <dbReference type="ARBA" id="ARBA00022741"/>
    </source>
</evidence>
<dbReference type="PANTHER" id="PTHR36766:SF70">
    <property type="entry name" value="DISEASE RESISTANCE PROTEIN RGA4"/>
    <property type="match status" value="1"/>
</dbReference>
<evidence type="ECO:0000259" key="7">
    <source>
        <dbReference type="Pfam" id="PF00931"/>
    </source>
</evidence>
<evidence type="ECO:0000256" key="5">
    <source>
        <dbReference type="ARBA" id="ARBA00022821"/>
    </source>
</evidence>
<sequence>MVLLLDNFMSKCSDTLAGLVMEEATILIGVKGELQTLLEKMRRIQTLLKDAEKRKFDDSSIDRWLSELKDVMYDADDIIDLCRIEGAQLLTDQNPNSKTSPVCYNFPFVFYSCFTSLPLRHEIGNRIKELNSRLNRIYENRKQFKLERFTGPETPQITVVDSRQTSSIVDDVVVGREIEVAANELVERLLAEKVEEKCRLFAVTGMGGIGKTTLAQKIFNHPKIKTYFKLKVWVCVSQTYSETELLKQVIRGAKGSYGDAKSKSELQPFLRDSVVSGKNLFLVLDDVWRADVWVKLLRAPLYDADTSVRVLVTTRYEDVARDMQAARIHPVANLSIGSSWDMLRRRLFTEGQEELANRLKGIGLQIAGNCGGLPLAIKAIAGVLSRKDRTRKAWNDVLMDDAWSISKLSDEHRGALYLSYEDLPSHLKQCFLYFSLYPEDTTLSRRYFTSVWVAEGFVTESQNSLMENLAEEYFNELVNSNLLLAQHFKFQDARSICKMHDLFRSLAIFLSGGETSCGDANAKKNSTTSMKLRRLSVENKKGAAAAEMFDLVAEPEALRTLIASGSDLLLDDERLKRLLRLRVLEIADTRIEEIPDSIKNLVHLRYLDLSFTNITAIPKSIDHLPYLQFLNVCNCKKLTQLTDEVTRLHNLRHLDLWNTPLSFIPKGIGNLQQLNHLNGFVVVNNDSGSKLEDLNSLKQIRILSIRNLERAQSGANVLTELPHLSDLELQLSKYDSEPNMEEKLMVEKLFDELTPPRSLEKLKIVRFFGGRFPNWMTLSSFETRVPYLTRLELAVITSCTQLPPLGQLPDLKEVTIKSARRVKKIGPEFLGGGVGPTTRIAFPKLERLRIDDMPALEEWSFGAQVEQNASPRLKLLPCLQKLDIIGCPLLEQLPEGLKHSAMKSLSIELAESLKSLDDLPPGTEELEVEYNHNLEKICRLPALKYLAVKFCESLSCVETPDALQCLVLHFHKRKSLPQWLLRLLQQRGLQSGADDEFMLDLFCPLRAIQECLEGESHWDIIKLIPEVTAYALGGGYLRYIKDPYVYDTNL</sequence>
<proteinExistence type="evidence at transcript level"/>
<dbReference type="InterPro" id="IPR041118">
    <property type="entry name" value="Rx_N"/>
</dbReference>
<dbReference type="GO" id="GO:0005524">
    <property type="term" value="F:ATP binding"/>
    <property type="evidence" value="ECO:0007669"/>
    <property type="project" value="UniProtKB-KW"/>
</dbReference>
<evidence type="ECO:0000259" key="9">
    <source>
        <dbReference type="Pfam" id="PF23559"/>
    </source>
</evidence>
<dbReference type="Pfam" id="PF18052">
    <property type="entry name" value="Rx_N"/>
    <property type="match status" value="1"/>
</dbReference>
<dbReference type="InterPro" id="IPR055414">
    <property type="entry name" value="LRR_R13L4/SHOC2-like"/>
</dbReference>
<dbReference type="Gene3D" id="1.10.10.10">
    <property type="entry name" value="Winged helix-like DNA-binding domain superfamily/Winged helix DNA-binding domain"/>
    <property type="match status" value="1"/>
</dbReference>
<dbReference type="SUPFAM" id="SSF52540">
    <property type="entry name" value="P-loop containing nucleoside triphosphate hydrolases"/>
    <property type="match status" value="1"/>
</dbReference>
<keyword evidence="2" id="KW-0433">Leucine-rich repeat</keyword>
<feature type="domain" description="Disease resistance R13L4/SHOC-2-like LRR" evidence="10">
    <location>
        <begin position="562"/>
        <end position="881"/>
    </location>
</feature>
<evidence type="ECO:0000259" key="10">
    <source>
        <dbReference type="Pfam" id="PF23598"/>
    </source>
</evidence>
<dbReference type="GO" id="GO:0009626">
    <property type="term" value="P:plant-type hypersensitive response"/>
    <property type="evidence" value="ECO:0007669"/>
    <property type="project" value="UniProtKB-ARBA"/>
</dbReference>
<dbReference type="AlphaFoldDB" id="A0A5B8HUQ5"/>
<dbReference type="InterPro" id="IPR027417">
    <property type="entry name" value="P-loop_NTPase"/>
</dbReference>
<dbReference type="InterPro" id="IPR058922">
    <property type="entry name" value="WHD_DRP"/>
</dbReference>
<dbReference type="EMBL" id="MK414297">
    <property type="protein sequence ID" value="QDX18309.1"/>
    <property type="molecule type" value="mRNA"/>
</dbReference>
<feature type="domain" description="Disease resistance N-terminal" evidence="8">
    <location>
        <begin position="8"/>
        <end position="89"/>
    </location>
</feature>